<feature type="transmembrane region" description="Helical" evidence="2">
    <location>
        <begin position="141"/>
        <end position="164"/>
    </location>
</feature>
<protein>
    <submittedName>
        <fullName evidence="4">Small integral membrane protein 6 isoform X1</fullName>
    </submittedName>
</protein>
<dbReference type="RefSeq" id="XP_053749016.1">
    <property type="nucleotide sequence ID" value="XM_053893041.1"/>
</dbReference>
<dbReference type="Proteomes" id="UP001165780">
    <property type="component" value="Unplaced"/>
</dbReference>
<dbReference type="GeneID" id="109276927"/>
<organism evidence="3 4">
    <name type="scientific">Panthera pardus</name>
    <name type="common">Leopard</name>
    <name type="synonym">Felis pardus</name>
    <dbReference type="NCBI Taxonomy" id="9691"/>
    <lineage>
        <taxon>Eukaryota</taxon>
        <taxon>Metazoa</taxon>
        <taxon>Chordata</taxon>
        <taxon>Craniata</taxon>
        <taxon>Vertebrata</taxon>
        <taxon>Euteleostomi</taxon>
        <taxon>Mammalia</taxon>
        <taxon>Eutheria</taxon>
        <taxon>Laurasiatheria</taxon>
        <taxon>Carnivora</taxon>
        <taxon>Feliformia</taxon>
        <taxon>Felidae</taxon>
        <taxon>Pantherinae</taxon>
        <taxon>Panthera</taxon>
    </lineage>
</organism>
<evidence type="ECO:0000313" key="4">
    <source>
        <dbReference type="RefSeq" id="XP_053749016.1"/>
    </source>
</evidence>
<name>A0A9W2URG5_PANPR</name>
<keyword evidence="2" id="KW-1133">Transmembrane helix</keyword>
<keyword evidence="2" id="KW-0812">Transmembrane</keyword>
<evidence type="ECO:0000256" key="2">
    <source>
        <dbReference type="SAM" id="Phobius"/>
    </source>
</evidence>
<sequence>MIPRASLAPALALPGNPTPAALSRKQGLVRPPNSHLPVNTGCQGGVTCLKPEEILSQLALSNKTQKWGPHTWKENSLQRWGASPEEQANQRGSVQQLLDPKLPTGGGARQYSIPVHMDELMTKQDIWNDEFWQNPWDQGGLVVIILFITMILFLIVFAIVFGFLPPLENINQCEEL</sequence>
<feature type="region of interest" description="Disordered" evidence="1">
    <location>
        <begin position="16"/>
        <end position="36"/>
    </location>
</feature>
<evidence type="ECO:0000313" key="3">
    <source>
        <dbReference type="Proteomes" id="UP001165780"/>
    </source>
</evidence>
<proteinExistence type="predicted"/>
<keyword evidence="3" id="KW-1185">Reference proteome</keyword>
<evidence type="ECO:0000256" key="1">
    <source>
        <dbReference type="SAM" id="MobiDB-lite"/>
    </source>
</evidence>
<gene>
    <name evidence="4" type="primary">SMIM6</name>
</gene>
<dbReference type="CTD" id="100130933"/>
<accession>A0A9W2URG5</accession>
<reference evidence="4" key="1">
    <citation type="submission" date="2025-08" db="UniProtKB">
        <authorList>
            <consortium name="RefSeq"/>
        </authorList>
    </citation>
    <scope>IDENTIFICATION</scope>
    <source>
        <tissue evidence="4">Whole blood</tissue>
    </source>
</reference>
<dbReference type="AlphaFoldDB" id="A0A9W2URG5"/>
<keyword evidence="2" id="KW-0472">Membrane</keyword>